<feature type="domain" description="GGDEF" evidence="2">
    <location>
        <begin position="54"/>
        <end position="179"/>
    </location>
</feature>
<dbReference type="PANTHER" id="PTHR33121">
    <property type="entry name" value="CYCLIC DI-GMP PHOSPHODIESTERASE PDEF"/>
    <property type="match status" value="1"/>
</dbReference>
<dbReference type="PROSITE" id="PS50887">
    <property type="entry name" value="GGDEF"/>
    <property type="match status" value="1"/>
</dbReference>
<keyword evidence="4" id="KW-1185">Reference proteome</keyword>
<evidence type="ECO:0000259" key="2">
    <source>
        <dbReference type="PROSITE" id="PS50887"/>
    </source>
</evidence>
<organism evidence="3 4">
    <name type="scientific">Eubacterium cellulosolvens (strain ATCC 43171 / JCM 9499 / 6)</name>
    <name type="common">Cillobacterium cellulosolvens</name>
    <dbReference type="NCBI Taxonomy" id="633697"/>
    <lineage>
        <taxon>Bacteria</taxon>
        <taxon>Bacillati</taxon>
        <taxon>Bacillota</taxon>
        <taxon>Clostridia</taxon>
        <taxon>Eubacteriales</taxon>
        <taxon>Eubacteriaceae</taxon>
        <taxon>Eubacterium</taxon>
    </lineage>
</organism>
<dbReference type="SUPFAM" id="SSF55073">
    <property type="entry name" value="Nucleotide cyclase"/>
    <property type="match status" value="1"/>
</dbReference>
<name>I5AU59_EUBC6</name>
<dbReference type="GO" id="GO:0071111">
    <property type="term" value="F:cyclic-guanylate-specific phosphodiesterase activity"/>
    <property type="evidence" value="ECO:0007669"/>
    <property type="project" value="InterPro"/>
</dbReference>
<dbReference type="SMART" id="SM00052">
    <property type="entry name" value="EAL"/>
    <property type="match status" value="1"/>
</dbReference>
<dbReference type="PANTHER" id="PTHR33121:SF79">
    <property type="entry name" value="CYCLIC DI-GMP PHOSPHODIESTERASE PDED-RELATED"/>
    <property type="match status" value="1"/>
</dbReference>
<dbReference type="InterPro" id="IPR001633">
    <property type="entry name" value="EAL_dom"/>
</dbReference>
<evidence type="ECO:0000259" key="1">
    <source>
        <dbReference type="PROSITE" id="PS50883"/>
    </source>
</evidence>
<dbReference type="InterPro" id="IPR029787">
    <property type="entry name" value="Nucleotide_cyclase"/>
</dbReference>
<sequence>MSNPFENNNCREYNLPLSRLERDLFYDSLTGLLTQYAFNQELEDQIAGIFSESQRPVFIFADIVGMKHINNEYGFFVGNEVIGSVGKALKRAFSRGLCSRYDNDHFLVLTEDRDAIDRLDYVYTLLQDYLLQVPAVDLKFGVYYQDHKDEEPALNCDKARIAERAIHGDHRCRISVYTEDMYVKYMRRNHVLSHIQDAIDNGEIRVSYQPIIRSVSLKVSAVEALARWDSPQEGIISPEEFIQYLEEEHMSSLLDMYTVETVLREFEDREKVGLPIVPVSVNLSQSTLETIDVVKEVNGLTEKYDILPDYLIIEITESACVRNPEKLREVIDGFHQAGFRVWMDDFGSGYSSLNVLQKFDFDLIKFDMRFLEDFTFESKGEKIFRHMVKMAHDLHIHTLAEGVNTKEEYNFLKSIGCERMQGYLFGRPIPLGGYSDELTKNIQVATETLADARYFETIGQVDIEKEDLPRELSGKIHRIPESLVEYREGKLIFIRANKAYLAYMENTGMIGERTNEGIIRPEWCVPASDLIAEAMDRSFRNDTWEFFEDCQSRAGKRMAGWVRFIAEEKERSARCYHIIMES</sequence>
<dbReference type="Gene3D" id="3.20.20.450">
    <property type="entry name" value="EAL domain"/>
    <property type="match status" value="1"/>
</dbReference>
<evidence type="ECO:0000313" key="4">
    <source>
        <dbReference type="Proteomes" id="UP000005753"/>
    </source>
</evidence>
<protein>
    <submittedName>
        <fullName evidence="3">Diguanylate cyclase (GGDEF) domain-containing protein</fullName>
    </submittedName>
</protein>
<reference evidence="3 4" key="2">
    <citation type="submission" date="2012-02" db="EMBL/GenBank/DDBJ databases">
        <title>Improved High-Quality Draft sequence of Eubacterium cellulosolvens 6.</title>
        <authorList>
            <consortium name="US DOE Joint Genome Institute"/>
            <person name="Lucas S."/>
            <person name="Han J."/>
            <person name="Lapidus A."/>
            <person name="Cheng J.-F."/>
            <person name="Goodwin L."/>
            <person name="Pitluck S."/>
            <person name="Peters L."/>
            <person name="Mikhailova N."/>
            <person name="Gu W."/>
            <person name="Detter J.C."/>
            <person name="Han C."/>
            <person name="Tapia R."/>
            <person name="Land M."/>
            <person name="Hauser L."/>
            <person name="Kyrpides N."/>
            <person name="Ivanova N."/>
            <person name="Pagani I."/>
            <person name="Johnson E."/>
            <person name="Mukhopadhyay B."/>
            <person name="Anderson I."/>
            <person name="Woyke T."/>
        </authorList>
    </citation>
    <scope>NUCLEOTIDE SEQUENCE [LARGE SCALE GENOMIC DNA]</scope>
    <source>
        <strain evidence="3 4">6</strain>
    </source>
</reference>
<dbReference type="Pfam" id="PF00990">
    <property type="entry name" value="GGDEF"/>
    <property type="match status" value="1"/>
</dbReference>
<dbReference type="Proteomes" id="UP000005753">
    <property type="component" value="Chromosome"/>
</dbReference>
<dbReference type="eggNOG" id="COG2200">
    <property type="taxonomic scope" value="Bacteria"/>
</dbReference>
<proteinExistence type="predicted"/>
<feature type="domain" description="EAL" evidence="1">
    <location>
        <begin position="188"/>
        <end position="442"/>
    </location>
</feature>
<dbReference type="InterPro" id="IPR043128">
    <property type="entry name" value="Rev_trsase/Diguanyl_cyclase"/>
</dbReference>
<dbReference type="Gene3D" id="3.30.70.270">
    <property type="match status" value="1"/>
</dbReference>
<dbReference type="STRING" id="633697.EubceDRAFT1_1543"/>
<dbReference type="CDD" id="cd01948">
    <property type="entry name" value="EAL"/>
    <property type="match status" value="1"/>
</dbReference>
<dbReference type="AlphaFoldDB" id="I5AU59"/>
<dbReference type="SUPFAM" id="SSF141868">
    <property type="entry name" value="EAL domain-like"/>
    <property type="match status" value="1"/>
</dbReference>
<dbReference type="SMART" id="SM00267">
    <property type="entry name" value="GGDEF"/>
    <property type="match status" value="1"/>
</dbReference>
<dbReference type="HOGENOM" id="CLU_000445_70_50_9"/>
<dbReference type="InterPro" id="IPR035919">
    <property type="entry name" value="EAL_sf"/>
</dbReference>
<reference evidence="3 4" key="1">
    <citation type="submission" date="2010-08" db="EMBL/GenBank/DDBJ databases">
        <authorList>
            <consortium name="US DOE Joint Genome Institute (JGI-PGF)"/>
            <person name="Lucas S."/>
            <person name="Copeland A."/>
            <person name="Lapidus A."/>
            <person name="Cheng J.-F."/>
            <person name="Bruce D."/>
            <person name="Goodwin L."/>
            <person name="Pitluck S."/>
            <person name="Land M.L."/>
            <person name="Hauser L."/>
            <person name="Chang Y.-J."/>
            <person name="Anderson I.J."/>
            <person name="Johnson E."/>
            <person name="Mulhopadhyay B."/>
            <person name="Kyrpides N."/>
            <person name="Woyke T.J."/>
        </authorList>
    </citation>
    <scope>NUCLEOTIDE SEQUENCE [LARGE SCALE GENOMIC DNA]</scope>
    <source>
        <strain evidence="3 4">6</strain>
    </source>
</reference>
<dbReference type="InterPro" id="IPR050706">
    <property type="entry name" value="Cyclic-di-GMP_PDE-like"/>
</dbReference>
<dbReference type="PROSITE" id="PS50883">
    <property type="entry name" value="EAL"/>
    <property type="match status" value="1"/>
</dbReference>
<accession>I5AU59</accession>
<dbReference type="Pfam" id="PF00563">
    <property type="entry name" value="EAL"/>
    <property type="match status" value="1"/>
</dbReference>
<dbReference type="EMBL" id="CM001487">
    <property type="protein sequence ID" value="EIM57332.1"/>
    <property type="molecule type" value="Genomic_DNA"/>
</dbReference>
<dbReference type="OrthoDB" id="9762141at2"/>
<dbReference type="InterPro" id="IPR000160">
    <property type="entry name" value="GGDEF_dom"/>
</dbReference>
<gene>
    <name evidence="3" type="ORF">EubceDRAFT1_1543</name>
</gene>
<evidence type="ECO:0000313" key="3">
    <source>
        <dbReference type="EMBL" id="EIM57332.1"/>
    </source>
</evidence>